<dbReference type="AlphaFoldDB" id="A0A0R1UK59"/>
<organism evidence="1 2">
    <name type="scientific">Limosilactobacillus equigenerosi DSM 18793 = JCM 14505</name>
    <dbReference type="NCBI Taxonomy" id="1423742"/>
    <lineage>
        <taxon>Bacteria</taxon>
        <taxon>Bacillati</taxon>
        <taxon>Bacillota</taxon>
        <taxon>Bacilli</taxon>
        <taxon>Lactobacillales</taxon>
        <taxon>Lactobacillaceae</taxon>
        <taxon>Limosilactobacillus</taxon>
    </lineage>
</organism>
<reference evidence="1 2" key="1">
    <citation type="journal article" date="2015" name="Genome Announc.">
        <title>Expanding the biotechnology potential of lactobacilli through comparative genomics of 213 strains and associated genera.</title>
        <authorList>
            <person name="Sun Z."/>
            <person name="Harris H.M."/>
            <person name="McCann A."/>
            <person name="Guo C."/>
            <person name="Argimon S."/>
            <person name="Zhang W."/>
            <person name="Yang X."/>
            <person name="Jeffery I.B."/>
            <person name="Cooney J.C."/>
            <person name="Kagawa T.F."/>
            <person name="Liu W."/>
            <person name="Song Y."/>
            <person name="Salvetti E."/>
            <person name="Wrobel A."/>
            <person name="Rasinkangas P."/>
            <person name="Parkhill J."/>
            <person name="Rea M.C."/>
            <person name="O'Sullivan O."/>
            <person name="Ritari J."/>
            <person name="Douillard F.P."/>
            <person name="Paul Ross R."/>
            <person name="Yang R."/>
            <person name="Briner A.E."/>
            <person name="Felis G.E."/>
            <person name="de Vos W.M."/>
            <person name="Barrangou R."/>
            <person name="Klaenhammer T.R."/>
            <person name="Caufield P.W."/>
            <person name="Cui Y."/>
            <person name="Zhang H."/>
            <person name="O'Toole P.W."/>
        </authorList>
    </citation>
    <scope>NUCLEOTIDE SEQUENCE [LARGE SCALE GENOMIC DNA]</scope>
    <source>
        <strain evidence="1 2">DSM 18793</strain>
    </source>
</reference>
<dbReference type="EMBL" id="AZGC01000067">
    <property type="protein sequence ID" value="KRL91850.1"/>
    <property type="molecule type" value="Genomic_DNA"/>
</dbReference>
<gene>
    <name evidence="1" type="ORF">FC21_GL000620</name>
</gene>
<comment type="caution">
    <text evidence="1">The sequence shown here is derived from an EMBL/GenBank/DDBJ whole genome shotgun (WGS) entry which is preliminary data.</text>
</comment>
<accession>A0A0R1UK59</accession>
<dbReference type="PATRIC" id="fig|1423742.4.peg.643"/>
<sequence length="198" mass="20931">MSVENTRGIVLNSRYKYYIDTTGGTNLKDLTDAKFVRLGNGFTGATFAGNETTISNTYLNDDGFGSTDVVGKRFTFAFTGVRMAGDPAQEFIASLQMKLGTDLETRFLIVAPDGKQKVGVISISALVPQGGNSNAGATMSFTINVQGKLYTLATPIPVTTQKDNEVIEAKIDGLTLDGLDGTDTEANATVTGSTPAHE</sequence>
<name>A0A0R1UK59_9LACO</name>
<evidence type="ECO:0000313" key="1">
    <source>
        <dbReference type="EMBL" id="KRL91850.1"/>
    </source>
</evidence>
<protein>
    <recommendedName>
        <fullName evidence="3">Major tail protein</fullName>
    </recommendedName>
</protein>
<evidence type="ECO:0008006" key="3">
    <source>
        <dbReference type="Google" id="ProtNLM"/>
    </source>
</evidence>
<dbReference type="RefSeq" id="WP_054652613.1">
    <property type="nucleotide sequence ID" value="NZ_AZGC01000067.1"/>
</dbReference>
<dbReference type="OrthoDB" id="2043960at2"/>
<dbReference type="NCBIfam" id="NF047353">
    <property type="entry name" value="tube_lmo2291"/>
    <property type="match status" value="1"/>
</dbReference>
<dbReference type="Proteomes" id="UP000051084">
    <property type="component" value="Unassembled WGS sequence"/>
</dbReference>
<dbReference type="STRING" id="417373.GCA_001570685_01450"/>
<keyword evidence="2" id="KW-1185">Reference proteome</keyword>
<proteinExistence type="predicted"/>
<evidence type="ECO:0000313" key="2">
    <source>
        <dbReference type="Proteomes" id="UP000051084"/>
    </source>
</evidence>